<comment type="caution">
    <text evidence="1">The sequence shown here is derived from an EMBL/GenBank/DDBJ whole genome shotgun (WGS) entry which is preliminary data.</text>
</comment>
<protein>
    <submittedName>
        <fullName evidence="1">Uncharacterized protein</fullName>
    </submittedName>
</protein>
<proteinExistence type="predicted"/>
<reference evidence="1" key="1">
    <citation type="journal article" date="2014" name="Genome Announc.">
        <title>Draft Genome Sequences of Marine Flavobacterium Algibacter lectus Strains SS8 and NR4.</title>
        <authorList>
            <person name="Takatani N."/>
            <person name="Nakanishi M."/>
            <person name="Meirelles P."/>
            <person name="Mino S."/>
            <person name="Suda W."/>
            <person name="Oshima K."/>
            <person name="Hattori M."/>
            <person name="Ohkuma M."/>
            <person name="Hosokawa M."/>
            <person name="Miyashita K."/>
            <person name="Thompson F.L."/>
            <person name="Niwa A."/>
            <person name="Sawabe T."/>
            <person name="Sawabe T."/>
        </authorList>
    </citation>
    <scope>NUCLEOTIDE SEQUENCE [LARGE SCALE GENOMIC DNA]</scope>
    <source>
        <strain evidence="1">JCM 19274</strain>
    </source>
</reference>
<accession>A0A090X069</accession>
<sequence length="91" mass="10713">MVFTKNDNEEVELKSFKKKRFTAKNQITNKEKVFEWNSKDHSFQPTIYLNGRVKLNDGTPDFNDLNKLCINLFEGEIISELRPDLNVSKFN</sequence>
<evidence type="ECO:0000313" key="2">
    <source>
        <dbReference type="Proteomes" id="UP000029643"/>
    </source>
</evidence>
<name>A0A090X069_9FLAO</name>
<organism evidence="1 2">
    <name type="scientific">Algibacter lectus</name>
    <dbReference type="NCBI Taxonomy" id="221126"/>
    <lineage>
        <taxon>Bacteria</taxon>
        <taxon>Pseudomonadati</taxon>
        <taxon>Bacteroidota</taxon>
        <taxon>Flavobacteriia</taxon>
        <taxon>Flavobacteriales</taxon>
        <taxon>Flavobacteriaceae</taxon>
        <taxon>Algibacter</taxon>
    </lineage>
</organism>
<gene>
    <name evidence="1" type="ORF">JCM19274_2243</name>
</gene>
<dbReference type="AlphaFoldDB" id="A0A090X069"/>
<evidence type="ECO:0000313" key="1">
    <source>
        <dbReference type="EMBL" id="GAL81069.1"/>
    </source>
</evidence>
<dbReference type="EMBL" id="BBNU01000013">
    <property type="protein sequence ID" value="GAL81069.1"/>
    <property type="molecule type" value="Genomic_DNA"/>
</dbReference>
<dbReference type="Proteomes" id="UP000029643">
    <property type="component" value="Unassembled WGS sequence"/>
</dbReference>